<protein>
    <submittedName>
        <fullName evidence="3">Uncharacterized protein</fullName>
    </submittedName>
</protein>
<evidence type="ECO:0000313" key="3">
    <source>
        <dbReference type="EMBL" id="KAK0494536.1"/>
    </source>
</evidence>
<feature type="transmembrane region" description="Helical" evidence="2">
    <location>
        <begin position="49"/>
        <end position="67"/>
    </location>
</feature>
<evidence type="ECO:0000256" key="2">
    <source>
        <dbReference type="SAM" id="Phobius"/>
    </source>
</evidence>
<feature type="region of interest" description="Disordered" evidence="1">
    <location>
        <begin position="91"/>
        <end position="153"/>
    </location>
</feature>
<organism evidence="3 4">
    <name type="scientific">Armillaria luteobubalina</name>
    <dbReference type="NCBI Taxonomy" id="153913"/>
    <lineage>
        <taxon>Eukaryota</taxon>
        <taxon>Fungi</taxon>
        <taxon>Dikarya</taxon>
        <taxon>Basidiomycota</taxon>
        <taxon>Agaricomycotina</taxon>
        <taxon>Agaricomycetes</taxon>
        <taxon>Agaricomycetidae</taxon>
        <taxon>Agaricales</taxon>
        <taxon>Marasmiineae</taxon>
        <taxon>Physalacriaceae</taxon>
        <taxon>Armillaria</taxon>
    </lineage>
</organism>
<keyword evidence="2" id="KW-1133">Transmembrane helix</keyword>
<name>A0AA39Q1S9_9AGAR</name>
<accession>A0AA39Q1S9</accession>
<evidence type="ECO:0000256" key="1">
    <source>
        <dbReference type="SAM" id="MobiDB-lite"/>
    </source>
</evidence>
<proteinExistence type="predicted"/>
<keyword evidence="4" id="KW-1185">Reference proteome</keyword>
<comment type="caution">
    <text evidence="3">The sequence shown here is derived from an EMBL/GenBank/DDBJ whole genome shotgun (WGS) entry which is preliminary data.</text>
</comment>
<dbReference type="AlphaFoldDB" id="A0AA39Q1S9"/>
<keyword evidence="2" id="KW-0812">Transmembrane</keyword>
<dbReference type="Proteomes" id="UP001175228">
    <property type="component" value="Unassembled WGS sequence"/>
</dbReference>
<feature type="compositionally biased region" description="Basic and acidic residues" evidence="1">
    <location>
        <begin position="113"/>
        <end position="123"/>
    </location>
</feature>
<evidence type="ECO:0000313" key="4">
    <source>
        <dbReference type="Proteomes" id="UP001175228"/>
    </source>
</evidence>
<keyword evidence="2" id="KW-0472">Membrane</keyword>
<dbReference type="EMBL" id="JAUEPU010000020">
    <property type="protein sequence ID" value="KAK0494536.1"/>
    <property type="molecule type" value="Genomic_DNA"/>
</dbReference>
<feature type="compositionally biased region" description="Polar residues" evidence="1">
    <location>
        <begin position="133"/>
        <end position="150"/>
    </location>
</feature>
<reference evidence="3" key="1">
    <citation type="submission" date="2023-06" db="EMBL/GenBank/DDBJ databases">
        <authorList>
            <consortium name="Lawrence Berkeley National Laboratory"/>
            <person name="Ahrendt S."/>
            <person name="Sahu N."/>
            <person name="Indic B."/>
            <person name="Wong-Bajracharya J."/>
            <person name="Merenyi Z."/>
            <person name="Ke H.-M."/>
            <person name="Monk M."/>
            <person name="Kocsube S."/>
            <person name="Drula E."/>
            <person name="Lipzen A."/>
            <person name="Balint B."/>
            <person name="Henrissat B."/>
            <person name="Andreopoulos B."/>
            <person name="Martin F.M."/>
            <person name="Harder C.B."/>
            <person name="Rigling D."/>
            <person name="Ford K.L."/>
            <person name="Foster G.D."/>
            <person name="Pangilinan J."/>
            <person name="Papanicolaou A."/>
            <person name="Barry K."/>
            <person name="LaButti K."/>
            <person name="Viragh M."/>
            <person name="Koriabine M."/>
            <person name="Yan M."/>
            <person name="Riley R."/>
            <person name="Champramary S."/>
            <person name="Plett K.L."/>
            <person name="Tsai I.J."/>
            <person name="Slot J."/>
            <person name="Sipos G."/>
            <person name="Plett J."/>
            <person name="Nagy L.G."/>
            <person name="Grigoriev I.V."/>
        </authorList>
    </citation>
    <scope>NUCLEOTIDE SEQUENCE</scope>
    <source>
        <strain evidence="3">HWK02</strain>
    </source>
</reference>
<gene>
    <name evidence="3" type="ORF">EDD18DRAFT_347121</name>
</gene>
<sequence>MWEPNTNFLSLAHHGIILAVSRQQPQSPHWAGTCALQQGEPTLTSLQKAIIAMGALVLGYTSFYLFLDRKDRRRREEGRLALYEETIARSKENHGGYPLRATAGDSSPPAAPTREHDAHHVTTDHPQAGEYSGQPTPQNPKTDGSGQAYTKSPDYVKSYEKIAKFQDGEAGKKM</sequence>